<dbReference type="PROSITE" id="PS51186">
    <property type="entry name" value="GNAT"/>
    <property type="match status" value="1"/>
</dbReference>
<dbReference type="EMBL" id="VFOR01000002">
    <property type="protein sequence ID" value="TQL57662.1"/>
    <property type="molecule type" value="Genomic_DNA"/>
</dbReference>
<dbReference type="RefSeq" id="WP_142093517.1">
    <property type="nucleotide sequence ID" value="NZ_BAAAMD010000003.1"/>
</dbReference>
<gene>
    <name evidence="2" type="ORF">FB460_1499</name>
</gene>
<feature type="domain" description="N-acetyltransferase" evidence="1">
    <location>
        <begin position="106"/>
        <end position="253"/>
    </location>
</feature>
<name>A0A542ZBG7_9ACTN</name>
<comment type="caution">
    <text evidence="2">The sequence shown here is derived from an EMBL/GenBank/DDBJ whole genome shotgun (WGS) entry which is preliminary data.</text>
</comment>
<dbReference type="Proteomes" id="UP000316196">
    <property type="component" value="Unassembled WGS sequence"/>
</dbReference>
<dbReference type="SUPFAM" id="SSF55729">
    <property type="entry name" value="Acyl-CoA N-acyltransferases (Nat)"/>
    <property type="match status" value="1"/>
</dbReference>
<evidence type="ECO:0000259" key="1">
    <source>
        <dbReference type="PROSITE" id="PS51186"/>
    </source>
</evidence>
<dbReference type="InterPro" id="IPR016181">
    <property type="entry name" value="Acyl_CoA_acyltransferase"/>
</dbReference>
<accession>A0A542ZBG7</accession>
<dbReference type="OrthoDB" id="5143160at2"/>
<keyword evidence="2" id="KW-0808">Transferase</keyword>
<dbReference type="InterPro" id="IPR000182">
    <property type="entry name" value="GNAT_dom"/>
</dbReference>
<reference evidence="2 3" key="1">
    <citation type="submission" date="2019-06" db="EMBL/GenBank/DDBJ databases">
        <title>Sequencing the genomes of 1000 actinobacteria strains.</title>
        <authorList>
            <person name="Klenk H.-P."/>
        </authorList>
    </citation>
    <scope>NUCLEOTIDE SEQUENCE [LARGE SCALE GENOMIC DNA]</scope>
    <source>
        <strain evidence="2 3">DSM 8251</strain>
    </source>
</reference>
<proteinExistence type="predicted"/>
<protein>
    <submittedName>
        <fullName evidence="2">Acetyltransferase (GNAT) family protein</fullName>
    </submittedName>
</protein>
<organism evidence="2 3">
    <name type="scientific">Propioniferax innocua</name>
    <dbReference type="NCBI Taxonomy" id="1753"/>
    <lineage>
        <taxon>Bacteria</taxon>
        <taxon>Bacillati</taxon>
        <taxon>Actinomycetota</taxon>
        <taxon>Actinomycetes</taxon>
        <taxon>Propionibacteriales</taxon>
        <taxon>Propionibacteriaceae</taxon>
        <taxon>Propioniferax</taxon>
    </lineage>
</organism>
<sequence length="253" mass="27932">MEPLKTREDVLAVAGEDPFVRWGAGAEGERAWSADGIVVLERRDDRPGYWVLTGDDTSESDVVAVLREIRDSGMLEGMFGISADRRWGRVLEAEIPAGTGGEWDWMWTQTRPEVDPAEPTLIPLDDTVDAELINAFIEEHNRRPWVRAGDGSVKRWVGVAHPRGGLRAVGGATINCCDVPELVGLTTAQDARGQGWGRIVSGYLTRWAVRRSGVCTLGVHADNDAALRLYRNLGYESAREWSSRRLHEVGSVL</sequence>
<keyword evidence="3" id="KW-1185">Reference proteome</keyword>
<dbReference type="Pfam" id="PF00583">
    <property type="entry name" value="Acetyltransf_1"/>
    <property type="match status" value="1"/>
</dbReference>
<evidence type="ECO:0000313" key="2">
    <source>
        <dbReference type="EMBL" id="TQL57662.1"/>
    </source>
</evidence>
<dbReference type="GO" id="GO:0016747">
    <property type="term" value="F:acyltransferase activity, transferring groups other than amino-acyl groups"/>
    <property type="evidence" value="ECO:0007669"/>
    <property type="project" value="InterPro"/>
</dbReference>
<evidence type="ECO:0000313" key="3">
    <source>
        <dbReference type="Proteomes" id="UP000316196"/>
    </source>
</evidence>
<dbReference type="AlphaFoldDB" id="A0A542ZBG7"/>
<dbReference type="Gene3D" id="3.40.630.30">
    <property type="match status" value="1"/>
</dbReference>